<keyword evidence="2" id="KW-0732">Signal</keyword>
<proteinExistence type="predicted"/>
<accession>A0A394D7R5</accession>
<dbReference type="AlphaFoldDB" id="A0A394D7R5"/>
<organism evidence="3 4">
    <name type="scientific">Lupinus angustifolius</name>
    <name type="common">Narrow-leaved blue lupine</name>
    <dbReference type="NCBI Taxonomy" id="3871"/>
    <lineage>
        <taxon>Eukaryota</taxon>
        <taxon>Viridiplantae</taxon>
        <taxon>Streptophyta</taxon>
        <taxon>Embryophyta</taxon>
        <taxon>Tracheophyta</taxon>
        <taxon>Spermatophyta</taxon>
        <taxon>Magnoliopsida</taxon>
        <taxon>eudicotyledons</taxon>
        <taxon>Gunneridae</taxon>
        <taxon>Pentapetalae</taxon>
        <taxon>rosids</taxon>
        <taxon>fabids</taxon>
        <taxon>Fabales</taxon>
        <taxon>Fabaceae</taxon>
        <taxon>Papilionoideae</taxon>
        <taxon>50 kb inversion clade</taxon>
        <taxon>genistoids sensu lato</taxon>
        <taxon>core genistoids</taxon>
        <taxon>Genisteae</taxon>
        <taxon>Lupinus</taxon>
    </lineage>
</organism>
<protein>
    <submittedName>
        <fullName evidence="3">Uncharacterized protein</fullName>
    </submittedName>
</protein>
<name>A0A394D7R5_LUPAN</name>
<evidence type="ECO:0000313" key="4">
    <source>
        <dbReference type="Proteomes" id="UP000188354"/>
    </source>
</evidence>
<dbReference type="Gramene" id="OIW19173">
    <property type="protein sequence ID" value="OIW19173"/>
    <property type="gene ID" value="TanjilG_16825"/>
</dbReference>
<feature type="region of interest" description="Disordered" evidence="1">
    <location>
        <begin position="27"/>
        <end position="93"/>
    </location>
</feature>
<evidence type="ECO:0000313" key="3">
    <source>
        <dbReference type="EMBL" id="OIW19173.1"/>
    </source>
</evidence>
<reference evidence="3 4" key="1">
    <citation type="journal article" date="2017" name="Plant Biotechnol. J.">
        <title>A comprehensive draft genome sequence for lupin (Lupinus angustifolius), an emerging health food: insights into plant-microbe interactions and legume evolution.</title>
        <authorList>
            <person name="Hane J.K."/>
            <person name="Ming Y."/>
            <person name="Kamphuis L.G."/>
            <person name="Nelson M.N."/>
            <person name="Garg G."/>
            <person name="Atkins C.A."/>
            <person name="Bayer P.E."/>
            <person name="Bravo A."/>
            <person name="Bringans S."/>
            <person name="Cannon S."/>
            <person name="Edwards D."/>
            <person name="Foley R."/>
            <person name="Gao L.L."/>
            <person name="Harrison M.J."/>
            <person name="Huang W."/>
            <person name="Hurgobin B."/>
            <person name="Li S."/>
            <person name="Liu C.W."/>
            <person name="McGrath A."/>
            <person name="Morahan G."/>
            <person name="Murray J."/>
            <person name="Weller J."/>
            <person name="Jian J."/>
            <person name="Singh K.B."/>
        </authorList>
    </citation>
    <scope>NUCLEOTIDE SEQUENCE [LARGE SCALE GENOMIC DNA]</scope>
    <source>
        <strain evidence="4">cv. Tanjil</strain>
        <tissue evidence="3">Whole plant</tissue>
    </source>
</reference>
<dbReference type="Proteomes" id="UP000188354">
    <property type="component" value="Unassembled WGS sequence"/>
</dbReference>
<feature type="chain" id="PRO_5017249200" evidence="2">
    <location>
        <begin position="23"/>
        <end position="101"/>
    </location>
</feature>
<keyword evidence="4" id="KW-1185">Reference proteome</keyword>
<feature type="signal peptide" evidence="2">
    <location>
        <begin position="1"/>
        <end position="22"/>
    </location>
</feature>
<comment type="caution">
    <text evidence="3">The sequence shown here is derived from an EMBL/GenBank/DDBJ whole genome shotgun (WGS) entry which is preliminary data.</text>
</comment>
<evidence type="ECO:0000256" key="1">
    <source>
        <dbReference type="SAM" id="MobiDB-lite"/>
    </source>
</evidence>
<gene>
    <name evidence="3" type="ORF">TanjilG_16825</name>
</gene>
<dbReference type="EMBL" id="MLAU01002320">
    <property type="protein sequence ID" value="OIW19173.1"/>
    <property type="molecule type" value="Genomic_DNA"/>
</dbReference>
<evidence type="ECO:0000256" key="2">
    <source>
        <dbReference type="SAM" id="SignalP"/>
    </source>
</evidence>
<feature type="compositionally biased region" description="Pro residues" evidence="1">
    <location>
        <begin position="53"/>
        <end position="78"/>
    </location>
</feature>
<sequence length="101" mass="10824">MARKLILALFFLVSMFLLPGESYSEHAVHNTEAPTPEPSTPDVDPPCICDEVAPPPPPTTTEVPPPPPATNQPPPPSTPTNGTTEGSLQPQGIILRWCFTQ</sequence>